<accession>A0A7X1E4P8</accession>
<dbReference type="RefSeq" id="WP_185692981.1">
    <property type="nucleotide sequence ID" value="NZ_JACHVA010000083.1"/>
</dbReference>
<dbReference type="Gene3D" id="3.40.50.720">
    <property type="entry name" value="NAD(P)-binding Rossmann-like Domain"/>
    <property type="match status" value="1"/>
</dbReference>
<name>A0A7X1E4P8_9BACT</name>
<evidence type="ECO:0000313" key="9">
    <source>
        <dbReference type="Proteomes" id="UP000525652"/>
    </source>
</evidence>
<evidence type="ECO:0000259" key="7">
    <source>
        <dbReference type="SMART" id="SM00829"/>
    </source>
</evidence>
<keyword evidence="5" id="KW-0560">Oxidoreductase</keyword>
<comment type="cofactor">
    <cofactor evidence="1 6">
        <name>Zn(2+)</name>
        <dbReference type="ChEBI" id="CHEBI:29105"/>
    </cofactor>
</comment>
<dbReference type="SUPFAM" id="SSF51735">
    <property type="entry name" value="NAD(P)-binding Rossmann-fold domains"/>
    <property type="match status" value="1"/>
</dbReference>
<gene>
    <name evidence="8" type="ORF">H5P30_10890</name>
</gene>
<comment type="caution">
    <text evidence="8">The sequence shown here is derived from an EMBL/GenBank/DDBJ whole genome shotgun (WGS) entry which is preliminary data.</text>
</comment>
<reference evidence="8 9" key="1">
    <citation type="submission" date="2020-07" db="EMBL/GenBank/DDBJ databases">
        <authorList>
            <person name="Feng X."/>
        </authorList>
    </citation>
    <scope>NUCLEOTIDE SEQUENCE [LARGE SCALE GENOMIC DNA]</scope>
    <source>
        <strain evidence="8 9">JCM14086</strain>
    </source>
</reference>
<dbReference type="Pfam" id="PF00107">
    <property type="entry name" value="ADH_zinc_N"/>
    <property type="match status" value="1"/>
</dbReference>
<dbReference type="EMBL" id="JACHVA010000083">
    <property type="protein sequence ID" value="MBC2602284.1"/>
    <property type="molecule type" value="Genomic_DNA"/>
</dbReference>
<evidence type="ECO:0000256" key="3">
    <source>
        <dbReference type="ARBA" id="ARBA00022723"/>
    </source>
</evidence>
<keyword evidence="4 6" id="KW-0862">Zinc</keyword>
<dbReference type="PROSITE" id="PS00059">
    <property type="entry name" value="ADH_ZINC"/>
    <property type="match status" value="1"/>
</dbReference>
<evidence type="ECO:0000256" key="4">
    <source>
        <dbReference type="ARBA" id="ARBA00022833"/>
    </source>
</evidence>
<dbReference type="SUPFAM" id="SSF50129">
    <property type="entry name" value="GroES-like"/>
    <property type="match status" value="1"/>
</dbReference>
<evidence type="ECO:0000256" key="1">
    <source>
        <dbReference type="ARBA" id="ARBA00001947"/>
    </source>
</evidence>
<keyword evidence="3 6" id="KW-0479">Metal-binding</keyword>
<feature type="domain" description="Enoyl reductase (ER)" evidence="7">
    <location>
        <begin position="7"/>
        <end position="343"/>
    </location>
</feature>
<proteinExistence type="inferred from homology"/>
<organism evidence="8 9">
    <name type="scientific">Puniceicoccus vermicola</name>
    <dbReference type="NCBI Taxonomy" id="388746"/>
    <lineage>
        <taxon>Bacteria</taxon>
        <taxon>Pseudomonadati</taxon>
        <taxon>Verrucomicrobiota</taxon>
        <taxon>Opitutia</taxon>
        <taxon>Puniceicoccales</taxon>
        <taxon>Puniceicoccaceae</taxon>
        <taxon>Puniceicoccus</taxon>
    </lineage>
</organism>
<evidence type="ECO:0000256" key="6">
    <source>
        <dbReference type="RuleBase" id="RU361277"/>
    </source>
</evidence>
<dbReference type="AlphaFoldDB" id="A0A7X1E4P8"/>
<dbReference type="PANTHER" id="PTHR43161:SF9">
    <property type="entry name" value="SORBITOL DEHYDROGENASE"/>
    <property type="match status" value="1"/>
</dbReference>
<dbReference type="CDD" id="cd05285">
    <property type="entry name" value="sorbitol_DH"/>
    <property type="match status" value="1"/>
</dbReference>
<dbReference type="GO" id="GO:0016616">
    <property type="term" value="F:oxidoreductase activity, acting on the CH-OH group of donors, NAD or NADP as acceptor"/>
    <property type="evidence" value="ECO:0007669"/>
    <property type="project" value="InterPro"/>
</dbReference>
<dbReference type="InterPro" id="IPR002328">
    <property type="entry name" value="ADH_Zn_CS"/>
</dbReference>
<dbReference type="InterPro" id="IPR013154">
    <property type="entry name" value="ADH-like_N"/>
</dbReference>
<dbReference type="InterPro" id="IPR011032">
    <property type="entry name" value="GroES-like_sf"/>
</dbReference>
<comment type="similarity">
    <text evidence="2 6">Belongs to the zinc-containing alcohol dehydrogenase family.</text>
</comment>
<dbReference type="SMART" id="SM00829">
    <property type="entry name" value="PKS_ER"/>
    <property type="match status" value="1"/>
</dbReference>
<protein>
    <submittedName>
        <fullName evidence="8">NAD(P)-dependent alcohol dehydrogenase</fullName>
    </submittedName>
</protein>
<dbReference type="InterPro" id="IPR036291">
    <property type="entry name" value="NAD(P)-bd_dom_sf"/>
</dbReference>
<dbReference type="Gene3D" id="3.90.180.10">
    <property type="entry name" value="Medium-chain alcohol dehydrogenases, catalytic domain"/>
    <property type="match status" value="1"/>
</dbReference>
<evidence type="ECO:0000313" key="8">
    <source>
        <dbReference type="EMBL" id="MBC2602284.1"/>
    </source>
</evidence>
<dbReference type="InterPro" id="IPR045306">
    <property type="entry name" value="SDH-like"/>
</dbReference>
<dbReference type="PANTHER" id="PTHR43161">
    <property type="entry name" value="SORBITOL DEHYDROGENASE"/>
    <property type="match status" value="1"/>
</dbReference>
<dbReference type="Pfam" id="PF08240">
    <property type="entry name" value="ADH_N"/>
    <property type="match status" value="1"/>
</dbReference>
<evidence type="ECO:0000256" key="2">
    <source>
        <dbReference type="ARBA" id="ARBA00008072"/>
    </source>
</evidence>
<dbReference type="Proteomes" id="UP000525652">
    <property type="component" value="Unassembled WGS sequence"/>
</dbReference>
<dbReference type="InterPro" id="IPR020843">
    <property type="entry name" value="ER"/>
</dbReference>
<sequence>MKALVLEEPRDLSLREIIINQDLGPNDVRIAPRRVGICGSDVHYYEHGAIGQFVVKEPMILGHEASGEITEIGSAVKSLKVGDRVCMEPGIPRQWSPAVLAGNYNLDPDVRFWATPPVHGCTCESVVHPESLTFRLPDNVSYEEGALVEPLAVGVFSAKRAQVVPGDIALVFGAGTIGIVTALAALAAGCSQVIVADIKRAKLDFIRNQLDVPIVPVNSAEEDLAAEVDRVTSGKGVNLVFEASGSEKVIAGMISYLAPAGRVVLVGMPQKPAPIDIVSAQVKGIDFVTVFRYANIYDRVIKYIASGQLTVAPLVTHRFDGFRAVSAYEFAATYPDDAVKIMLDMETF</sequence>
<dbReference type="InterPro" id="IPR013149">
    <property type="entry name" value="ADH-like_C"/>
</dbReference>
<keyword evidence="9" id="KW-1185">Reference proteome</keyword>
<evidence type="ECO:0000256" key="5">
    <source>
        <dbReference type="ARBA" id="ARBA00023002"/>
    </source>
</evidence>
<dbReference type="GO" id="GO:0008270">
    <property type="term" value="F:zinc ion binding"/>
    <property type="evidence" value="ECO:0007669"/>
    <property type="project" value="InterPro"/>
</dbReference>